<feature type="region of interest" description="Disordered" evidence="9">
    <location>
        <begin position="479"/>
        <end position="534"/>
    </location>
</feature>
<keyword evidence="4" id="KW-0547">Nucleotide-binding</keyword>
<feature type="region of interest" description="Disordered" evidence="9">
    <location>
        <begin position="62"/>
        <end position="86"/>
    </location>
</feature>
<evidence type="ECO:0000256" key="9">
    <source>
        <dbReference type="SAM" id="MobiDB-lite"/>
    </source>
</evidence>
<dbReference type="Proteomes" id="UP001642360">
    <property type="component" value="Unassembled WGS sequence"/>
</dbReference>
<dbReference type="PANTHER" id="PTHR10256:SF0">
    <property type="entry name" value="INACTIVE SELENIDE, WATER DIKINASE-LIKE PROTEIN-RELATED"/>
    <property type="match status" value="1"/>
</dbReference>
<gene>
    <name evidence="11" type="ORF">ILEXP_LOCUS58131</name>
</gene>
<dbReference type="AlphaFoldDB" id="A0ABC8V2T3"/>
<comment type="caution">
    <text evidence="11">The sequence shown here is derived from an EMBL/GenBank/DDBJ whole genome shotgun (WGS) entry which is preliminary data.</text>
</comment>
<evidence type="ECO:0000256" key="4">
    <source>
        <dbReference type="ARBA" id="ARBA00022741"/>
    </source>
</evidence>
<keyword evidence="7" id="KW-0460">Magnesium</keyword>
<dbReference type="FunFam" id="3.30.1330.10:FF:000003">
    <property type="entry name" value="Selenide, water dikinase"/>
    <property type="match status" value="1"/>
</dbReference>
<evidence type="ECO:0000313" key="11">
    <source>
        <dbReference type="EMBL" id="CAK9187559.1"/>
    </source>
</evidence>
<feature type="region of interest" description="Disordered" evidence="9">
    <location>
        <begin position="613"/>
        <end position="642"/>
    </location>
</feature>
<evidence type="ECO:0000256" key="5">
    <source>
        <dbReference type="ARBA" id="ARBA00022777"/>
    </source>
</evidence>
<proteinExistence type="inferred from homology"/>
<dbReference type="InterPro" id="IPR016188">
    <property type="entry name" value="PurM-like_N"/>
</dbReference>
<dbReference type="GO" id="GO:0046872">
    <property type="term" value="F:metal ion binding"/>
    <property type="evidence" value="ECO:0007669"/>
    <property type="project" value="UniProtKB-KW"/>
</dbReference>
<keyword evidence="2" id="KW-0808">Transferase</keyword>
<evidence type="ECO:0000256" key="6">
    <source>
        <dbReference type="ARBA" id="ARBA00022840"/>
    </source>
</evidence>
<sequence length="1084" mass="114339">MKAQAFIQPARHPVGSPHLQLGPLRPLRPSPVQQAAHQRTAQPPPAHCRCDDDVIQAHAAALQHGQAEPGHLAPDAQRGKGGGPGNGLQHVVMRLPVPGRHGAGLGKALQPGRTGPGIHGEGPAFFARRLRHVRQGCAHHERRIGQQVAGLRQLGIGLGAGQGREAEDGRQALALVEGFDLRQQGAKAGAGLMGIGRVGPLGMALRGAQQPVSAEHGALGRPGVEAALLHADHRLGIAVHGCAVMSERLGHARLYHGRPPCPPIIWRAAALAAGTLFPLLRSPPLAGLLHDHRHLPSSPTHLAVPWRRLRLQDRAGPAGGADRQERAAKQFFPDLLVGTETADDAAVYRINDEQAIVATTDFFMPIVDDPYDFGRIAATNALSDIYAMGGQPLMALAIVGMPINVLPHDTIAKILEGGESVCRDAGIPLAGGHSIDSVEPIYGLVGIGIVNPRQMKRNADAKAGDVLILGKPLGPATAPWWRQPPCSTARHGAGQDGRRARADRCDGLRPAGPWPGAGTRRGPDGAHRQPQPARAAHGAGLCRAGRHHGRLGPQLGLVWHAGGAGRRHHRCPARAADRSADLGRPARIVHARCGGPGACAVCRTGLWRCSHRRPHGSGPGPRRGGLSQATSQAERGPGPPFALHAGCSPFRRALHHAGQRMSLAHGLRLVGRAGLDGAVGERQLEPLARTVGLGVVRIVGRGRIVRQREGQEGMGLHSGRREAHHLHVAVAVRLPVHAVAALLYLVFRAGDGEVAHLAASAIQRRLLSATLREQHGATRRIHGKAAGLHGLHCFGERLLQRRLGRGLDAARRVDGVGRIEGHGIQVGRFDLAGHALPELVPDMGAPGCRRARAVPGLQRRAGSRYVHRFTRRGHGAWTDLGQCIVLETRAVHTAVQHHLANDVAGGHLARIAVRARQPLQRHGVAQARAQALGRRGGAEDGRIAGQRCRGIGQPSPRSSWACVRADGAGLHRIRIRAPVALAAAAGQHRHLGQRRVDGCRGRRGAGLQLRGRHVGHGAYVGIPDLGVAASRSDGVDPGNGRLLLLDADELVQRLGLVPAQPVAESAVVVGVDVADGEHALRGPA</sequence>
<evidence type="ECO:0000256" key="7">
    <source>
        <dbReference type="ARBA" id="ARBA00022842"/>
    </source>
</evidence>
<dbReference type="EMBL" id="CAUOFW020010039">
    <property type="protein sequence ID" value="CAK9187559.1"/>
    <property type="molecule type" value="Genomic_DNA"/>
</dbReference>
<keyword evidence="5" id="KW-0418">Kinase</keyword>
<keyword evidence="8" id="KW-0711">Selenium</keyword>
<feature type="domain" description="PurM-like N-terminal" evidence="10">
    <location>
        <begin position="343"/>
        <end position="450"/>
    </location>
</feature>
<feature type="non-terminal residue" evidence="11">
    <location>
        <position position="1084"/>
    </location>
</feature>
<feature type="compositionally biased region" description="Basic and acidic residues" evidence="9">
    <location>
        <begin position="496"/>
        <end position="507"/>
    </location>
</feature>
<evidence type="ECO:0000256" key="1">
    <source>
        <dbReference type="ARBA" id="ARBA00008026"/>
    </source>
</evidence>
<comment type="similarity">
    <text evidence="1">Belongs to the selenophosphate synthase 1 family. Class I subfamily.</text>
</comment>
<evidence type="ECO:0000256" key="3">
    <source>
        <dbReference type="ARBA" id="ARBA00022723"/>
    </source>
</evidence>
<dbReference type="GO" id="GO:0005524">
    <property type="term" value="F:ATP binding"/>
    <property type="evidence" value="ECO:0007669"/>
    <property type="project" value="UniProtKB-KW"/>
</dbReference>
<keyword evidence="6" id="KW-0067">ATP-binding</keyword>
<evidence type="ECO:0000256" key="2">
    <source>
        <dbReference type="ARBA" id="ARBA00022679"/>
    </source>
</evidence>
<feature type="region of interest" description="Disordered" evidence="9">
    <location>
        <begin position="26"/>
        <end position="46"/>
    </location>
</feature>
<feature type="compositionally biased region" description="Polar residues" evidence="9">
    <location>
        <begin position="31"/>
        <end position="41"/>
    </location>
</feature>
<keyword evidence="12" id="KW-1185">Reference proteome</keyword>
<reference evidence="11 12" key="1">
    <citation type="submission" date="2024-02" db="EMBL/GenBank/DDBJ databases">
        <authorList>
            <person name="Vignale AGUSTIN F."/>
            <person name="Sosa J E."/>
            <person name="Modenutti C."/>
        </authorList>
    </citation>
    <scope>NUCLEOTIDE SEQUENCE [LARGE SCALE GENOMIC DNA]</scope>
</reference>
<dbReference type="Pfam" id="PF00586">
    <property type="entry name" value="AIRS"/>
    <property type="match status" value="1"/>
</dbReference>
<dbReference type="PANTHER" id="PTHR10256">
    <property type="entry name" value="SELENIDE, WATER DIKINASE"/>
    <property type="match status" value="1"/>
</dbReference>
<evidence type="ECO:0000256" key="8">
    <source>
        <dbReference type="ARBA" id="ARBA00023266"/>
    </source>
</evidence>
<evidence type="ECO:0000313" key="12">
    <source>
        <dbReference type="Proteomes" id="UP001642360"/>
    </source>
</evidence>
<evidence type="ECO:0000259" key="10">
    <source>
        <dbReference type="Pfam" id="PF00586"/>
    </source>
</evidence>
<dbReference type="Gene3D" id="3.30.1330.10">
    <property type="entry name" value="PurM-like, N-terminal domain"/>
    <property type="match status" value="1"/>
</dbReference>
<keyword evidence="3" id="KW-0479">Metal-binding</keyword>
<dbReference type="NCBIfam" id="TIGR00476">
    <property type="entry name" value="selD"/>
    <property type="match status" value="1"/>
</dbReference>
<name>A0ABC8V2T3_9AQUA</name>
<organism evidence="11 12">
    <name type="scientific">Ilex paraguariensis</name>
    <name type="common">yerba mate</name>
    <dbReference type="NCBI Taxonomy" id="185542"/>
    <lineage>
        <taxon>Eukaryota</taxon>
        <taxon>Viridiplantae</taxon>
        <taxon>Streptophyta</taxon>
        <taxon>Embryophyta</taxon>
        <taxon>Tracheophyta</taxon>
        <taxon>Spermatophyta</taxon>
        <taxon>Magnoliopsida</taxon>
        <taxon>eudicotyledons</taxon>
        <taxon>Gunneridae</taxon>
        <taxon>Pentapetalae</taxon>
        <taxon>asterids</taxon>
        <taxon>campanulids</taxon>
        <taxon>Aquifoliales</taxon>
        <taxon>Aquifoliaceae</taxon>
        <taxon>Ilex</taxon>
    </lineage>
</organism>
<dbReference type="InterPro" id="IPR004536">
    <property type="entry name" value="SPS/SelD"/>
</dbReference>
<protein>
    <recommendedName>
        <fullName evidence="10">PurM-like N-terminal domain-containing protein</fullName>
    </recommendedName>
</protein>
<dbReference type="SUPFAM" id="SSF55326">
    <property type="entry name" value="PurM N-terminal domain-like"/>
    <property type="match status" value="1"/>
</dbReference>
<accession>A0ABC8V2T3</accession>
<dbReference type="InterPro" id="IPR036921">
    <property type="entry name" value="PurM-like_N_sf"/>
</dbReference>
<dbReference type="GO" id="GO:0016301">
    <property type="term" value="F:kinase activity"/>
    <property type="evidence" value="ECO:0007669"/>
    <property type="project" value="UniProtKB-KW"/>
</dbReference>